<reference evidence="1" key="2">
    <citation type="journal article" date="2015" name="Fish Shellfish Immunol.">
        <title>Early steps in the European eel (Anguilla anguilla)-Vibrio vulnificus interaction in the gills: Role of the RtxA13 toxin.</title>
        <authorList>
            <person name="Callol A."/>
            <person name="Pajuelo D."/>
            <person name="Ebbesson L."/>
            <person name="Teles M."/>
            <person name="MacKenzie S."/>
            <person name="Amaro C."/>
        </authorList>
    </citation>
    <scope>NUCLEOTIDE SEQUENCE</scope>
</reference>
<reference evidence="1" key="1">
    <citation type="submission" date="2014-11" db="EMBL/GenBank/DDBJ databases">
        <authorList>
            <person name="Amaro Gonzalez C."/>
        </authorList>
    </citation>
    <scope>NUCLEOTIDE SEQUENCE</scope>
</reference>
<organism evidence="1">
    <name type="scientific">Anguilla anguilla</name>
    <name type="common">European freshwater eel</name>
    <name type="synonym">Muraena anguilla</name>
    <dbReference type="NCBI Taxonomy" id="7936"/>
    <lineage>
        <taxon>Eukaryota</taxon>
        <taxon>Metazoa</taxon>
        <taxon>Chordata</taxon>
        <taxon>Craniata</taxon>
        <taxon>Vertebrata</taxon>
        <taxon>Euteleostomi</taxon>
        <taxon>Actinopterygii</taxon>
        <taxon>Neopterygii</taxon>
        <taxon>Teleostei</taxon>
        <taxon>Anguilliformes</taxon>
        <taxon>Anguillidae</taxon>
        <taxon>Anguilla</taxon>
    </lineage>
</organism>
<dbReference type="AlphaFoldDB" id="A0A0E9PYT5"/>
<evidence type="ECO:0000313" key="1">
    <source>
        <dbReference type="EMBL" id="JAH09442.1"/>
    </source>
</evidence>
<protein>
    <submittedName>
        <fullName evidence="1">Uncharacterized protein</fullName>
    </submittedName>
</protein>
<dbReference type="EMBL" id="GBXM01099135">
    <property type="protein sequence ID" value="JAH09442.1"/>
    <property type="molecule type" value="Transcribed_RNA"/>
</dbReference>
<accession>A0A0E9PYT5</accession>
<sequence length="19" mass="2123">MLLTGSESPRSRIVNINHV</sequence>
<name>A0A0E9PYT5_ANGAN</name>
<proteinExistence type="predicted"/>